<reference evidence="2 3" key="1">
    <citation type="journal article" date="2018" name="Front. Plant Sci.">
        <title>Red Clover (Trifolium pratense) and Zigzag Clover (T. medium) - A Picture of Genomic Similarities and Differences.</title>
        <authorList>
            <person name="Dluhosova J."/>
            <person name="Istvanek J."/>
            <person name="Nedelnik J."/>
            <person name="Repkova J."/>
        </authorList>
    </citation>
    <scope>NUCLEOTIDE SEQUENCE [LARGE SCALE GENOMIC DNA]</scope>
    <source>
        <strain evidence="3">cv. 10/8</strain>
        <tissue evidence="2">Leaf</tissue>
    </source>
</reference>
<name>A0A392NMT3_9FABA</name>
<feature type="region of interest" description="Disordered" evidence="1">
    <location>
        <begin position="1"/>
        <end position="24"/>
    </location>
</feature>
<dbReference type="Proteomes" id="UP000265520">
    <property type="component" value="Unassembled WGS sequence"/>
</dbReference>
<sequence length="78" mass="8545">NETGGGHSSSPLAHQLSMPNTSSEMAAMEKFLHFSDSVPMKIRAKRASEGRQPSAERLTDDCFGQDSLPNDSFLKDVY</sequence>
<comment type="caution">
    <text evidence="2">The sequence shown here is derived from an EMBL/GenBank/DDBJ whole genome shotgun (WGS) entry which is preliminary data.</text>
</comment>
<keyword evidence="3" id="KW-1185">Reference proteome</keyword>
<feature type="non-terminal residue" evidence="2">
    <location>
        <position position="1"/>
    </location>
</feature>
<evidence type="ECO:0000313" key="2">
    <source>
        <dbReference type="EMBL" id="MCI00684.1"/>
    </source>
</evidence>
<evidence type="ECO:0000313" key="3">
    <source>
        <dbReference type="Proteomes" id="UP000265520"/>
    </source>
</evidence>
<dbReference type="EMBL" id="LXQA010043946">
    <property type="protein sequence ID" value="MCI00684.1"/>
    <property type="molecule type" value="Genomic_DNA"/>
</dbReference>
<feature type="region of interest" description="Disordered" evidence="1">
    <location>
        <begin position="44"/>
        <end position="65"/>
    </location>
</feature>
<evidence type="ECO:0000256" key="1">
    <source>
        <dbReference type="SAM" id="MobiDB-lite"/>
    </source>
</evidence>
<protein>
    <submittedName>
        <fullName evidence="2">Transcription factor bHLH122-like</fullName>
    </submittedName>
</protein>
<feature type="compositionally biased region" description="Polar residues" evidence="1">
    <location>
        <begin position="8"/>
        <end position="24"/>
    </location>
</feature>
<accession>A0A392NMT3</accession>
<dbReference type="AlphaFoldDB" id="A0A392NMT3"/>
<proteinExistence type="predicted"/>
<organism evidence="2 3">
    <name type="scientific">Trifolium medium</name>
    <dbReference type="NCBI Taxonomy" id="97028"/>
    <lineage>
        <taxon>Eukaryota</taxon>
        <taxon>Viridiplantae</taxon>
        <taxon>Streptophyta</taxon>
        <taxon>Embryophyta</taxon>
        <taxon>Tracheophyta</taxon>
        <taxon>Spermatophyta</taxon>
        <taxon>Magnoliopsida</taxon>
        <taxon>eudicotyledons</taxon>
        <taxon>Gunneridae</taxon>
        <taxon>Pentapetalae</taxon>
        <taxon>rosids</taxon>
        <taxon>fabids</taxon>
        <taxon>Fabales</taxon>
        <taxon>Fabaceae</taxon>
        <taxon>Papilionoideae</taxon>
        <taxon>50 kb inversion clade</taxon>
        <taxon>NPAAA clade</taxon>
        <taxon>Hologalegina</taxon>
        <taxon>IRL clade</taxon>
        <taxon>Trifolieae</taxon>
        <taxon>Trifolium</taxon>
    </lineage>
</organism>